<name>A0A0K1NK33_9BACT</name>
<evidence type="ECO:0000256" key="1">
    <source>
        <dbReference type="SAM" id="Phobius"/>
    </source>
</evidence>
<accession>A0A0K1NK33</accession>
<dbReference type="AlphaFoldDB" id="A0A0K1NK33"/>
<dbReference type="EMBL" id="CP012074">
    <property type="protein sequence ID" value="AKU69021.1"/>
    <property type="molecule type" value="Genomic_DNA"/>
</dbReference>
<gene>
    <name evidence="2" type="ORF">ADJ77_04150</name>
    <name evidence="3" type="ORF">J5A51_11275</name>
</gene>
<keyword evidence="1" id="KW-1133">Transmembrane helix</keyword>
<evidence type="ECO:0000313" key="2">
    <source>
        <dbReference type="EMBL" id="AKU69021.1"/>
    </source>
</evidence>
<proteinExistence type="predicted"/>
<dbReference type="EMBL" id="CP072370">
    <property type="protein sequence ID" value="QUB86649.1"/>
    <property type="molecule type" value="Genomic_DNA"/>
</dbReference>
<evidence type="ECO:0000313" key="5">
    <source>
        <dbReference type="Proteomes" id="UP000682005"/>
    </source>
</evidence>
<protein>
    <submittedName>
        <fullName evidence="3">DUF4834 family protein</fullName>
    </submittedName>
</protein>
<dbReference type="STRING" id="1236517.ADJ77_04150"/>
<dbReference type="Proteomes" id="UP000060345">
    <property type="component" value="Chromosome 1"/>
</dbReference>
<reference evidence="3 5" key="2">
    <citation type="submission" date="2021-03" db="EMBL/GenBank/DDBJ databases">
        <title>Human Oral Microbial Genomes.</title>
        <authorList>
            <person name="Johnston C.D."/>
            <person name="Chen T."/>
            <person name="Dewhirst F.E."/>
        </authorList>
    </citation>
    <scope>NUCLEOTIDE SEQUENCE [LARGE SCALE GENOMIC DNA]</scope>
    <source>
        <strain evidence="3 5">W1435</strain>
    </source>
</reference>
<keyword evidence="1" id="KW-0812">Transmembrane</keyword>
<feature type="transmembrane region" description="Helical" evidence="1">
    <location>
        <begin position="6"/>
        <end position="30"/>
    </location>
</feature>
<sequence>MTFFAFILKFAIFIFVAFLIIILWTVYSFYKQLTRTRRQFNPYDYQQQETNSTENTIIDNRPMEERRKQVIPDSEGEYVDFTEADDSES</sequence>
<dbReference type="Proteomes" id="UP000682005">
    <property type="component" value="Chromosome 1"/>
</dbReference>
<evidence type="ECO:0000313" key="3">
    <source>
        <dbReference type="EMBL" id="QUB86649.1"/>
    </source>
</evidence>
<evidence type="ECO:0000313" key="4">
    <source>
        <dbReference type="Proteomes" id="UP000060345"/>
    </source>
</evidence>
<keyword evidence="5" id="KW-1185">Reference proteome</keyword>
<reference evidence="2 4" key="1">
    <citation type="submission" date="2015-07" db="EMBL/GenBank/DDBJ databases">
        <authorList>
            <person name="Noorani M."/>
        </authorList>
    </citation>
    <scope>NUCLEOTIDE SEQUENCE [LARGE SCALE GENOMIC DNA]</scope>
    <source>
        <strain evidence="2 4">W1435</strain>
    </source>
</reference>
<organism evidence="2 4">
    <name type="scientific">Prevotella fusca JCM 17724</name>
    <dbReference type="NCBI Taxonomy" id="1236517"/>
    <lineage>
        <taxon>Bacteria</taxon>
        <taxon>Pseudomonadati</taxon>
        <taxon>Bacteroidota</taxon>
        <taxon>Bacteroidia</taxon>
        <taxon>Bacteroidales</taxon>
        <taxon>Prevotellaceae</taxon>
        <taxon>Prevotella</taxon>
    </lineage>
</organism>
<keyword evidence="1" id="KW-0472">Membrane</keyword>
<dbReference type="OrthoDB" id="1081116at2"/>
<dbReference type="RefSeq" id="WP_025077551.1">
    <property type="nucleotide sequence ID" value="NZ_BAKO01000002.1"/>
</dbReference>
<dbReference type="KEGG" id="pfus:ADJ77_04150"/>